<dbReference type="KEGG" id="spar:SPRG_16408"/>
<feature type="non-terminal residue" evidence="1">
    <location>
        <position position="172"/>
    </location>
</feature>
<accession>A0A067BV89</accession>
<gene>
    <name evidence="1" type="ORF">SPRG_16408</name>
</gene>
<dbReference type="GeneID" id="24138037"/>
<name>A0A067BV89_SAPPC</name>
<organism evidence="1 2">
    <name type="scientific">Saprolegnia parasitica (strain CBS 223.65)</name>
    <dbReference type="NCBI Taxonomy" id="695850"/>
    <lineage>
        <taxon>Eukaryota</taxon>
        <taxon>Sar</taxon>
        <taxon>Stramenopiles</taxon>
        <taxon>Oomycota</taxon>
        <taxon>Saprolegniomycetes</taxon>
        <taxon>Saprolegniales</taxon>
        <taxon>Saprolegniaceae</taxon>
        <taxon>Saprolegnia</taxon>
    </lineage>
</organism>
<dbReference type="EMBL" id="KK583483">
    <property type="protein sequence ID" value="KDO18176.1"/>
    <property type="molecule type" value="Genomic_DNA"/>
</dbReference>
<sequence>MCERTTRLECTGPRAPSYILFEHQLVADKAMWHVIDVPRQLVGVWDVLRKAGYAAVATLVRTAWLALVGTPDVASLLEAAVHTARLDSWLHRLDVGSAIKMMALTDPEAALAAQLAKVDAGDDANGTAMLDLMLLLVRCDLELGRACTATTLGSRRMQLALQRFVATHDTDV</sequence>
<evidence type="ECO:0000313" key="1">
    <source>
        <dbReference type="EMBL" id="KDO18176.1"/>
    </source>
</evidence>
<dbReference type="Proteomes" id="UP000030745">
    <property type="component" value="Unassembled WGS sequence"/>
</dbReference>
<dbReference type="AlphaFoldDB" id="A0A067BV89"/>
<protein>
    <submittedName>
        <fullName evidence="1">Uncharacterized protein</fullName>
    </submittedName>
</protein>
<dbReference type="VEuPathDB" id="FungiDB:SPRG_16408"/>
<dbReference type="RefSeq" id="XP_012211122.1">
    <property type="nucleotide sequence ID" value="XM_012355732.1"/>
</dbReference>
<reference evidence="1 2" key="1">
    <citation type="journal article" date="2013" name="PLoS Genet.">
        <title>Distinctive expansion of potential virulence genes in the genome of the oomycete fish pathogen Saprolegnia parasitica.</title>
        <authorList>
            <person name="Jiang R.H."/>
            <person name="de Bruijn I."/>
            <person name="Haas B.J."/>
            <person name="Belmonte R."/>
            <person name="Lobach L."/>
            <person name="Christie J."/>
            <person name="van den Ackerveken G."/>
            <person name="Bottin A."/>
            <person name="Bulone V."/>
            <person name="Diaz-Moreno S.M."/>
            <person name="Dumas B."/>
            <person name="Fan L."/>
            <person name="Gaulin E."/>
            <person name="Govers F."/>
            <person name="Grenville-Briggs L.J."/>
            <person name="Horner N.R."/>
            <person name="Levin J.Z."/>
            <person name="Mammella M."/>
            <person name="Meijer H.J."/>
            <person name="Morris P."/>
            <person name="Nusbaum C."/>
            <person name="Oome S."/>
            <person name="Phillips A.J."/>
            <person name="van Rooyen D."/>
            <person name="Rzeszutek E."/>
            <person name="Saraiva M."/>
            <person name="Secombes C.J."/>
            <person name="Seidl M.F."/>
            <person name="Snel B."/>
            <person name="Stassen J.H."/>
            <person name="Sykes S."/>
            <person name="Tripathy S."/>
            <person name="van den Berg H."/>
            <person name="Vega-Arreguin J.C."/>
            <person name="Wawra S."/>
            <person name="Young S.K."/>
            <person name="Zeng Q."/>
            <person name="Dieguez-Uribeondo J."/>
            <person name="Russ C."/>
            <person name="Tyler B.M."/>
            <person name="van West P."/>
        </authorList>
    </citation>
    <scope>NUCLEOTIDE SEQUENCE [LARGE SCALE GENOMIC DNA]</scope>
    <source>
        <strain evidence="1 2">CBS 223.65</strain>
    </source>
</reference>
<evidence type="ECO:0000313" key="2">
    <source>
        <dbReference type="Proteomes" id="UP000030745"/>
    </source>
</evidence>
<keyword evidence="2" id="KW-1185">Reference proteome</keyword>
<proteinExistence type="predicted"/>